<dbReference type="PANTHER" id="PTHR33074:SF53">
    <property type="entry name" value="DUF1618 DOMAIN-CONTAINING PROTEIN"/>
    <property type="match status" value="1"/>
</dbReference>
<protein>
    <recommendedName>
        <fullName evidence="3">DUF1618 domain-containing protein</fullName>
    </recommendedName>
</protein>
<dbReference type="EMBL" id="SPHZ02000010">
    <property type="protein sequence ID" value="KAF0895801.1"/>
    <property type="molecule type" value="Genomic_DNA"/>
</dbReference>
<evidence type="ECO:0008006" key="3">
    <source>
        <dbReference type="Google" id="ProtNLM"/>
    </source>
</evidence>
<proteinExistence type="predicted"/>
<evidence type="ECO:0000313" key="2">
    <source>
        <dbReference type="Proteomes" id="UP000479710"/>
    </source>
</evidence>
<organism evidence="1 2">
    <name type="scientific">Oryza meyeriana var. granulata</name>
    <dbReference type="NCBI Taxonomy" id="110450"/>
    <lineage>
        <taxon>Eukaryota</taxon>
        <taxon>Viridiplantae</taxon>
        <taxon>Streptophyta</taxon>
        <taxon>Embryophyta</taxon>
        <taxon>Tracheophyta</taxon>
        <taxon>Spermatophyta</taxon>
        <taxon>Magnoliopsida</taxon>
        <taxon>Liliopsida</taxon>
        <taxon>Poales</taxon>
        <taxon>Poaceae</taxon>
        <taxon>BOP clade</taxon>
        <taxon>Oryzoideae</taxon>
        <taxon>Oryzeae</taxon>
        <taxon>Oryzinae</taxon>
        <taxon>Oryza</taxon>
        <taxon>Oryza meyeriana</taxon>
    </lineage>
</organism>
<dbReference type="OrthoDB" id="685663at2759"/>
<keyword evidence="2" id="KW-1185">Reference proteome</keyword>
<dbReference type="Proteomes" id="UP000479710">
    <property type="component" value="Unassembled WGS sequence"/>
</dbReference>
<reference evidence="1 2" key="1">
    <citation type="submission" date="2019-11" db="EMBL/GenBank/DDBJ databases">
        <title>Whole genome sequence of Oryza granulata.</title>
        <authorList>
            <person name="Li W."/>
        </authorList>
    </citation>
    <scope>NUCLEOTIDE SEQUENCE [LARGE SCALE GENOMIC DNA]</scope>
    <source>
        <strain evidence="2">cv. Menghai</strain>
        <tissue evidence="1">Leaf</tissue>
    </source>
</reference>
<comment type="caution">
    <text evidence="1">The sequence shown here is derived from an EMBL/GenBank/DDBJ whole genome shotgun (WGS) entry which is preliminary data.</text>
</comment>
<sequence>MEGEADPASPSISSWVVIEPQICRKELASYRRDGVTSAKVHASNGEFLRVSFELSVPPGVSRLFLHCPKEREMCTLDAVVAAHYDALLFRLVINYEGLYRLASCAIDYFVYKAGSHPSGGAELSLLPRCYPTDDEFYAAPEGSWVRTSPLRMKNAQAIGLLRTSKRGFVVAELCPYPSIVDDENDEPLTAELFMLRSDGGSPKAAGEWEVKLTTARGGKAKRGDICCWQTHKYVRLPIGRAGWPEASRIVCITNGNEMKFVSIVHSDEMLSGVSKPWFKFYYHHLDIEANI</sequence>
<dbReference type="AlphaFoldDB" id="A0A6G1C6Z6"/>
<gene>
    <name evidence="1" type="ORF">E2562_016534</name>
</gene>
<name>A0A6G1C6Z6_9ORYZ</name>
<dbReference type="PANTHER" id="PTHR33074">
    <property type="entry name" value="EXPRESSED PROTEIN-RELATED"/>
    <property type="match status" value="1"/>
</dbReference>
<evidence type="ECO:0000313" key="1">
    <source>
        <dbReference type="EMBL" id="KAF0895801.1"/>
    </source>
</evidence>
<accession>A0A6G1C6Z6</accession>